<keyword evidence="1" id="KW-0472">Membrane</keyword>
<organism evidence="2 3">
    <name type="scientific">candidate division TA06 bacterium B3_TA06</name>
    <dbReference type="NCBI Taxonomy" id="2012487"/>
    <lineage>
        <taxon>Bacteria</taxon>
        <taxon>Bacteria division TA06</taxon>
    </lineage>
</organism>
<keyword evidence="1" id="KW-1133">Transmembrane helix</keyword>
<evidence type="ECO:0000313" key="3">
    <source>
        <dbReference type="Proteomes" id="UP000317778"/>
    </source>
</evidence>
<protein>
    <submittedName>
        <fullName evidence="2">Uncharacterized protein</fullName>
    </submittedName>
</protein>
<comment type="caution">
    <text evidence="2">The sequence shown here is derived from an EMBL/GenBank/DDBJ whole genome shotgun (WGS) entry which is preliminary data.</text>
</comment>
<gene>
    <name evidence="2" type="ORF">CEE36_09110</name>
</gene>
<accession>A0A532V198</accession>
<sequence>MFEMNITPLKETTREKVERVFQEYKLVLETQMHFNDMLMKYRSLAFTVKKKCHLRLLILLLSFSILFLLLLVLECWSISAA</sequence>
<dbReference type="Proteomes" id="UP000317778">
    <property type="component" value="Unassembled WGS sequence"/>
</dbReference>
<evidence type="ECO:0000313" key="2">
    <source>
        <dbReference type="EMBL" id="TKJ40892.1"/>
    </source>
</evidence>
<keyword evidence="1" id="KW-0812">Transmembrane</keyword>
<reference evidence="2 3" key="1">
    <citation type="submission" date="2017-06" db="EMBL/GenBank/DDBJ databases">
        <title>Novel microbial phyla capable of carbon fixation and sulfur reduction in deep-sea sediments.</title>
        <authorList>
            <person name="Huang J."/>
            <person name="Baker B."/>
            <person name="Wang Y."/>
        </authorList>
    </citation>
    <scope>NUCLEOTIDE SEQUENCE [LARGE SCALE GENOMIC DNA]</scope>
    <source>
        <strain evidence="2">B3_TA06</strain>
    </source>
</reference>
<name>A0A532V198_UNCT6</name>
<dbReference type="EMBL" id="NJBO01000016">
    <property type="protein sequence ID" value="TKJ40892.1"/>
    <property type="molecule type" value="Genomic_DNA"/>
</dbReference>
<proteinExistence type="predicted"/>
<evidence type="ECO:0000256" key="1">
    <source>
        <dbReference type="SAM" id="Phobius"/>
    </source>
</evidence>
<feature type="transmembrane region" description="Helical" evidence="1">
    <location>
        <begin position="56"/>
        <end position="79"/>
    </location>
</feature>
<dbReference type="AlphaFoldDB" id="A0A532V198"/>